<accession>A0AA39ZXB7</accession>
<feature type="compositionally biased region" description="Gly residues" evidence="1">
    <location>
        <begin position="1"/>
        <end position="14"/>
    </location>
</feature>
<dbReference type="EMBL" id="JAUKUA010000007">
    <property type="protein sequence ID" value="KAK0705295.1"/>
    <property type="molecule type" value="Genomic_DNA"/>
</dbReference>
<feature type="region of interest" description="Disordered" evidence="1">
    <location>
        <begin position="1"/>
        <end position="26"/>
    </location>
</feature>
<sequence>MDLGGVGRPFGGSGPMKPRSKTLYQGHFDPNELCYRLNMVLAQQKAHADRKRRALETPGNASRHDGAGRPQEPPGQPEPSPSRVTATSALQSHRGPSDTSTDLVTELKRSRSTKQQRQSKAAAAHADAAGEAAEYHHIPQEAAKQFARTMTVEVMRDNNTQVHELSKRALKLHMDGGRTIRQVGATTADMAPAELTQTLRYSQERQNKVLDRNQFQRARALEEAAQHDIEREREYGPLRSRHTFQCEISRITPDNYHNQAGYEKRRNSTGGVAADLLLSGGHSGVANEPMRRTLITMEPLLDAVEDATPPPDDLPGLVSVAARREHACADWTQTDETPRGHSSGRQKLLLSPLLRNTASLWGLRGRLGSKGGQDKEGSPQQEHEQVPKSPRASFFAKLLR</sequence>
<dbReference type="Proteomes" id="UP001172102">
    <property type="component" value="Unassembled WGS sequence"/>
</dbReference>
<feature type="region of interest" description="Disordered" evidence="1">
    <location>
        <begin position="42"/>
        <end position="132"/>
    </location>
</feature>
<name>A0AA39ZXB7_9PEZI</name>
<feature type="region of interest" description="Disordered" evidence="1">
    <location>
        <begin position="330"/>
        <end position="349"/>
    </location>
</feature>
<feature type="compositionally biased region" description="Basic and acidic residues" evidence="1">
    <location>
        <begin position="372"/>
        <end position="386"/>
    </location>
</feature>
<protein>
    <submittedName>
        <fullName evidence="2">Uncharacterized protein</fullName>
    </submittedName>
</protein>
<reference evidence="2" key="1">
    <citation type="submission" date="2023-06" db="EMBL/GenBank/DDBJ databases">
        <title>Genome-scale phylogeny and comparative genomics of the fungal order Sordariales.</title>
        <authorList>
            <consortium name="Lawrence Berkeley National Laboratory"/>
            <person name="Hensen N."/>
            <person name="Bonometti L."/>
            <person name="Westerberg I."/>
            <person name="Brannstrom I.O."/>
            <person name="Guillou S."/>
            <person name="Cros-Aarteil S."/>
            <person name="Calhoun S."/>
            <person name="Haridas S."/>
            <person name="Kuo A."/>
            <person name="Mondo S."/>
            <person name="Pangilinan J."/>
            <person name="Riley R."/>
            <person name="Labutti K."/>
            <person name="Andreopoulos B."/>
            <person name="Lipzen A."/>
            <person name="Chen C."/>
            <person name="Yanf M."/>
            <person name="Daum C."/>
            <person name="Ng V."/>
            <person name="Clum A."/>
            <person name="Steindorff A."/>
            <person name="Ohm R."/>
            <person name="Martin F."/>
            <person name="Silar P."/>
            <person name="Natvig D."/>
            <person name="Lalanne C."/>
            <person name="Gautier V."/>
            <person name="Ament-Velasquez S.L."/>
            <person name="Kruys A."/>
            <person name="Hutchinson M.I."/>
            <person name="Powell A.J."/>
            <person name="Barry K."/>
            <person name="Miller A.N."/>
            <person name="Grigoriev I.V."/>
            <person name="Debuchy R."/>
            <person name="Gladieux P."/>
            <person name="Thoren M.H."/>
            <person name="Johannesson H."/>
        </authorList>
    </citation>
    <scope>NUCLEOTIDE SEQUENCE</scope>
    <source>
        <strain evidence="2">SMH4607-1</strain>
    </source>
</reference>
<gene>
    <name evidence="2" type="ORF">B0H67DRAFT_593716</name>
</gene>
<keyword evidence="3" id="KW-1185">Reference proteome</keyword>
<feature type="compositionally biased region" description="Low complexity" evidence="1">
    <location>
        <begin position="121"/>
        <end position="132"/>
    </location>
</feature>
<proteinExistence type="predicted"/>
<feature type="compositionally biased region" description="Pro residues" evidence="1">
    <location>
        <begin position="71"/>
        <end position="80"/>
    </location>
</feature>
<evidence type="ECO:0000313" key="2">
    <source>
        <dbReference type="EMBL" id="KAK0705295.1"/>
    </source>
</evidence>
<evidence type="ECO:0000256" key="1">
    <source>
        <dbReference type="SAM" id="MobiDB-lite"/>
    </source>
</evidence>
<feature type="region of interest" description="Disordered" evidence="1">
    <location>
        <begin position="364"/>
        <end position="394"/>
    </location>
</feature>
<comment type="caution">
    <text evidence="2">The sequence shown here is derived from an EMBL/GenBank/DDBJ whole genome shotgun (WGS) entry which is preliminary data.</text>
</comment>
<dbReference type="AlphaFoldDB" id="A0AA39ZXB7"/>
<evidence type="ECO:0000313" key="3">
    <source>
        <dbReference type="Proteomes" id="UP001172102"/>
    </source>
</evidence>
<organism evidence="2 3">
    <name type="scientific">Lasiosphaeris hirsuta</name>
    <dbReference type="NCBI Taxonomy" id="260670"/>
    <lineage>
        <taxon>Eukaryota</taxon>
        <taxon>Fungi</taxon>
        <taxon>Dikarya</taxon>
        <taxon>Ascomycota</taxon>
        <taxon>Pezizomycotina</taxon>
        <taxon>Sordariomycetes</taxon>
        <taxon>Sordariomycetidae</taxon>
        <taxon>Sordariales</taxon>
        <taxon>Lasiosphaeriaceae</taxon>
        <taxon>Lasiosphaeris</taxon>
    </lineage>
</organism>